<dbReference type="AlphaFoldDB" id="A0A1X0JQE5"/>
<evidence type="ECO:0000259" key="4">
    <source>
        <dbReference type="PROSITE" id="PS50819"/>
    </source>
</evidence>
<evidence type="ECO:0000313" key="6">
    <source>
        <dbReference type="Proteomes" id="UP000192411"/>
    </source>
</evidence>
<dbReference type="Pfam" id="PF14528">
    <property type="entry name" value="LAGLIDADG_3"/>
    <property type="match status" value="1"/>
</dbReference>
<dbReference type="Proteomes" id="UP000192411">
    <property type="component" value="Unassembled WGS sequence"/>
</dbReference>
<dbReference type="PROSITE" id="PS50819">
    <property type="entry name" value="INTEIN_ENDONUCLEASE"/>
    <property type="match status" value="1"/>
</dbReference>
<dbReference type="SUPFAM" id="SSF51294">
    <property type="entry name" value="Hedgehog/intein (Hint) domain"/>
    <property type="match status" value="1"/>
</dbReference>
<dbReference type="InterPro" id="IPR036844">
    <property type="entry name" value="Hint_dom_sf"/>
</dbReference>
<sequence>MRVLGSSRILRADIGAEATIEELVRLGRPPLVWTLDGRRRIAFRTVTDIVPGGKKEAFSLRLASGRQLTIDAQQALMTLAGWTPLSRVAVGDRVAVPRRVPEPIGTQPMVDAELILLAHMIGDGSCVRNQPIRYASIDEENLRAVASAAQHFGVSAKRDDYAAARVTTLRLPAPYRLTHGVRNPIAAWLDKLGLFGKRSYEKFVPPDVFSTPNDQVALFLRHLWATDGCITWDSRYGLANIYYASTSRRLVDDVRQLLARLSISTRLYRVGQGEYRDAWHLRIFGVDNQRRFLHVVGAQGLKYFAAREVLCNLGSVKGNENVDTVPREVWHQVRKALSDKRMTHRAFAEAMGTKFSGSAMWKRSPSRGRLHRAAAILDDAALHDLTNNDVFWDRVVELTPEGEQDVYAMTVSGAECVVVQGVFVGTAQGDGATRSTTRVEPTQTNKSLSRTSSACRDSR</sequence>
<keyword evidence="2" id="KW-0067">ATP-binding</keyword>
<reference evidence="5 6" key="1">
    <citation type="submission" date="2017-02" db="EMBL/GenBank/DDBJ databases">
        <title>The new phylogeny of genus Mycobacterium.</title>
        <authorList>
            <person name="Tortoli E."/>
            <person name="Trovato A."/>
            <person name="Cirillo D.M."/>
        </authorList>
    </citation>
    <scope>NUCLEOTIDE SEQUENCE [LARGE SCALE GENOMIC DNA]</scope>
    <source>
        <strain evidence="5 6">DSM 44338</strain>
    </source>
</reference>
<keyword evidence="6" id="KW-1185">Reference proteome</keyword>
<comment type="caution">
    <text evidence="5">The sequence shown here is derived from an EMBL/GenBank/DDBJ whole genome shotgun (WGS) entry which is preliminary data.</text>
</comment>
<name>A0A1X0JQE5_9MYCO</name>
<dbReference type="SMART" id="SM00306">
    <property type="entry name" value="HintN"/>
    <property type="match status" value="1"/>
</dbReference>
<evidence type="ECO:0000256" key="3">
    <source>
        <dbReference type="SAM" id="MobiDB-lite"/>
    </source>
</evidence>
<proteinExistence type="predicted"/>
<dbReference type="InterPro" id="IPR004860">
    <property type="entry name" value="LAGLIDADG_dom"/>
</dbReference>
<dbReference type="InterPro" id="IPR004042">
    <property type="entry name" value="Intein_endonuc_central"/>
</dbReference>
<gene>
    <name evidence="5" type="ORF">BST47_16015</name>
</gene>
<feature type="compositionally biased region" description="Polar residues" evidence="3">
    <location>
        <begin position="433"/>
        <end position="459"/>
    </location>
</feature>
<dbReference type="CDD" id="cd00081">
    <property type="entry name" value="Hint"/>
    <property type="match status" value="1"/>
</dbReference>
<keyword evidence="5" id="KW-0378">Hydrolase</keyword>
<dbReference type="STRING" id="75922.BST47_16015"/>
<dbReference type="InterPro" id="IPR006142">
    <property type="entry name" value="INTEIN"/>
</dbReference>
<keyword evidence="5" id="KW-0255">Endonuclease</keyword>
<feature type="region of interest" description="Disordered" evidence="3">
    <location>
        <begin position="429"/>
        <end position="459"/>
    </location>
</feature>
<dbReference type="EMBL" id="MVIM01000007">
    <property type="protein sequence ID" value="ORB64785.1"/>
    <property type="molecule type" value="Genomic_DNA"/>
</dbReference>
<dbReference type="GO" id="GO:0005524">
    <property type="term" value="F:ATP binding"/>
    <property type="evidence" value="ECO:0007669"/>
    <property type="project" value="UniProtKB-KW"/>
</dbReference>
<keyword evidence="1" id="KW-0547">Nucleotide-binding</keyword>
<feature type="domain" description="DOD-type homing endonuclease" evidence="4">
    <location>
        <begin position="116"/>
        <end position="263"/>
    </location>
</feature>
<dbReference type="PRINTS" id="PR00379">
    <property type="entry name" value="INTEIN"/>
</dbReference>
<protein>
    <submittedName>
        <fullName evidence="5">Endonuclease</fullName>
    </submittedName>
</protein>
<dbReference type="InterPro" id="IPR003587">
    <property type="entry name" value="Hint_dom_N"/>
</dbReference>
<keyword evidence="5" id="KW-0540">Nuclease</keyword>
<dbReference type="InterPro" id="IPR027434">
    <property type="entry name" value="Homing_endonucl"/>
</dbReference>
<dbReference type="Gene3D" id="2.170.16.10">
    <property type="entry name" value="Hedgehog/Intein (Hint) domain"/>
    <property type="match status" value="2"/>
</dbReference>
<evidence type="ECO:0000256" key="1">
    <source>
        <dbReference type="ARBA" id="ARBA00022741"/>
    </source>
</evidence>
<dbReference type="GO" id="GO:0016539">
    <property type="term" value="P:intein-mediated protein splicing"/>
    <property type="evidence" value="ECO:0007669"/>
    <property type="project" value="InterPro"/>
</dbReference>
<dbReference type="SUPFAM" id="SSF55608">
    <property type="entry name" value="Homing endonucleases"/>
    <property type="match status" value="1"/>
</dbReference>
<accession>A0A1X0JQE5</accession>
<evidence type="ECO:0000256" key="2">
    <source>
        <dbReference type="ARBA" id="ARBA00022840"/>
    </source>
</evidence>
<organism evidence="5 6">
    <name type="scientific">Mycolicibacterium tusciae</name>
    <dbReference type="NCBI Taxonomy" id="75922"/>
    <lineage>
        <taxon>Bacteria</taxon>
        <taxon>Bacillati</taxon>
        <taxon>Actinomycetota</taxon>
        <taxon>Actinomycetes</taxon>
        <taxon>Mycobacteriales</taxon>
        <taxon>Mycobacteriaceae</taxon>
        <taxon>Mycolicibacterium</taxon>
    </lineage>
</organism>
<dbReference type="GO" id="GO:0004519">
    <property type="term" value="F:endonuclease activity"/>
    <property type="evidence" value="ECO:0007669"/>
    <property type="project" value="UniProtKB-KW"/>
</dbReference>
<dbReference type="Gene3D" id="3.10.28.10">
    <property type="entry name" value="Homing endonucleases"/>
    <property type="match status" value="1"/>
</dbReference>
<evidence type="ECO:0000313" key="5">
    <source>
        <dbReference type="EMBL" id="ORB64785.1"/>
    </source>
</evidence>